<protein>
    <recommendedName>
        <fullName evidence="4">Telomere-associated protein Rif1 N-terminal domain-containing protein</fullName>
    </recommendedName>
</protein>
<evidence type="ECO:0000256" key="1">
    <source>
        <dbReference type="SAM" id="MobiDB-lite"/>
    </source>
</evidence>
<dbReference type="SUPFAM" id="SSF48371">
    <property type="entry name" value="ARM repeat"/>
    <property type="match status" value="1"/>
</dbReference>
<dbReference type="EMBL" id="KN833700">
    <property type="protein sequence ID" value="KIK26772.1"/>
    <property type="molecule type" value="Genomic_DNA"/>
</dbReference>
<dbReference type="OrthoDB" id="3259617at2759"/>
<dbReference type="STRING" id="765257.A0A0C9ZX09"/>
<feature type="region of interest" description="Disordered" evidence="1">
    <location>
        <begin position="1060"/>
        <end position="1106"/>
    </location>
</feature>
<evidence type="ECO:0008006" key="4">
    <source>
        <dbReference type="Google" id="ProtNLM"/>
    </source>
</evidence>
<dbReference type="HOGENOM" id="CLU_001598_1_0_1"/>
<dbReference type="InterPro" id="IPR016024">
    <property type="entry name" value="ARM-type_fold"/>
</dbReference>
<evidence type="ECO:0000313" key="3">
    <source>
        <dbReference type="Proteomes" id="UP000054018"/>
    </source>
</evidence>
<accession>A0A0C9ZX09</accession>
<gene>
    <name evidence="2" type="ORF">PISMIDRAFT_246665</name>
</gene>
<dbReference type="Proteomes" id="UP000054018">
    <property type="component" value="Unassembled WGS sequence"/>
</dbReference>
<feature type="region of interest" description="Disordered" evidence="1">
    <location>
        <begin position="984"/>
        <end position="1014"/>
    </location>
</feature>
<proteinExistence type="predicted"/>
<evidence type="ECO:0000313" key="2">
    <source>
        <dbReference type="EMBL" id="KIK26772.1"/>
    </source>
</evidence>
<reference evidence="3" key="2">
    <citation type="submission" date="2015-01" db="EMBL/GenBank/DDBJ databases">
        <title>Evolutionary Origins and Diversification of the Mycorrhizal Mutualists.</title>
        <authorList>
            <consortium name="DOE Joint Genome Institute"/>
            <consortium name="Mycorrhizal Genomics Consortium"/>
            <person name="Kohler A."/>
            <person name="Kuo A."/>
            <person name="Nagy L.G."/>
            <person name="Floudas D."/>
            <person name="Copeland A."/>
            <person name="Barry K.W."/>
            <person name="Cichocki N."/>
            <person name="Veneault-Fourrey C."/>
            <person name="LaButti K."/>
            <person name="Lindquist E.A."/>
            <person name="Lipzen A."/>
            <person name="Lundell T."/>
            <person name="Morin E."/>
            <person name="Murat C."/>
            <person name="Riley R."/>
            <person name="Ohm R."/>
            <person name="Sun H."/>
            <person name="Tunlid A."/>
            <person name="Henrissat B."/>
            <person name="Grigoriev I.V."/>
            <person name="Hibbett D.S."/>
            <person name="Martin F."/>
        </authorList>
    </citation>
    <scope>NUCLEOTIDE SEQUENCE [LARGE SCALE GENOMIC DNA]</scope>
    <source>
        <strain evidence="3">441</strain>
    </source>
</reference>
<organism evidence="2 3">
    <name type="scientific">Pisolithus microcarpus 441</name>
    <dbReference type="NCBI Taxonomy" id="765257"/>
    <lineage>
        <taxon>Eukaryota</taxon>
        <taxon>Fungi</taxon>
        <taxon>Dikarya</taxon>
        <taxon>Basidiomycota</taxon>
        <taxon>Agaricomycotina</taxon>
        <taxon>Agaricomycetes</taxon>
        <taxon>Agaricomycetidae</taxon>
        <taxon>Boletales</taxon>
        <taxon>Sclerodermatineae</taxon>
        <taxon>Pisolithaceae</taxon>
        <taxon>Pisolithus</taxon>
    </lineage>
</organism>
<name>A0A0C9ZX09_9AGAM</name>
<sequence length="1342" mass="148550">MSDHPSTRLHDPSYLLSAIETIKDSLEDCSSVSSHDLLDAYNTLSRRLKSESRTLQESTTSLPAFECIALNRNYLFEAFRRDIGFAHIDPFSTDNPPDRAPKDLLLSSIRSAEGSIQIQRARDLSCLCNYALCTLAVMFKFLSLSSLFTIANLTELFGDVLSIVLAKDLPVFNSPKTVSLSLWILRSQCLPWAAIRPHEVSLVAALRYSLTASKTSSHIVLDGLKVVGHMLDHHNKNFFKPASRLLPVVLEHLLSESADRRLHASGVLRSFAAPLVREFDAISKRDQQAVSMCIFDFLRKQAAHSDAPETLIGAIQVAFQTGSQICPGDGPVWMLTVIASLIITCGPLIFSDTHTLHFVLGAMANALTHDAAVVRGLHPLVWRCLIWVYARMLSEPEGVNLDRENLAFRALKQELWGRTGIALTGILLHARSAGASTAPVREDWRVKQAFTIIHDMVQSKSARAKKEGIALLRAITSPTANPTEICWFRLFDDMPPTILFDGTIINAPYDVLPDIQRKISQFTVDRVAPLTDEEIAFYYETVFDGWCGCMPRPPTEQLEVVLVDVWRSLLVLLAQNHTMAQEAFKYAAKSLVKCLLPPCDPPDRGLWSVADQKNCLNAVECFWYAMKDATSTRNCLEAAQLILFAISKHEFNIRDSEIQHMWSGLCADLMVVASPSFLGGMASLTESQMKIETQRQLWGIIATSLENCTSSLRWASIVDFLSVPISAWVLSEWELGVWKSLFHCAVVLSEDFHAVVDAIFERLQGRDTGDWEFVIQVLTAILCNFAEKGHMPRESVLGHINTALSCIYDQGPAASGTFGHVFHLLATLRNWITASVPENVLVTLVALRTGLRLWIEDRAEIMPEEGFNAVIIPLYCDTLKVLERLPLSHEALRDIESFLASGFSRIPAPAVAPFAFEAFWRATYYRQTQFYDDLPPRIKFCLTCFVAAYGGDLACGLSTSTESQSQSQDALVHAADLGELAVTGSSPLGHHSSTRISTGSDHRGGPWLPHIKNESSNGRVVADTMVEVQDLPSILDNTFILPSSDDDADSSSLDNLREQARENELSFKNPPDVLQSRASGSGSPSGLDVPSEPGEHGKRLRAAEEHEPRKRCWLSVERSHDLRKVSSVPISGRSTPLPPILRLRSVPVAERKMVFDCIEVPTFRSIVQRERMQRLRRISEAKMTLSPLHRKSPQRTASHIVRAPWSPQPSSVSSEAEVDDDVGPRRASHGLDRTPSEIAVDESLADTCPGSPPLRSMTRDDLPALQQLTSQVENSILKPSPVPLRRSGTTSTRLDALRNAYAAVTESASQISVTELVQATTLVHRIGAALSEQMGKRFGKSD</sequence>
<keyword evidence="3" id="KW-1185">Reference proteome</keyword>
<reference evidence="2 3" key="1">
    <citation type="submission" date="2014-04" db="EMBL/GenBank/DDBJ databases">
        <authorList>
            <consortium name="DOE Joint Genome Institute"/>
            <person name="Kuo A."/>
            <person name="Kohler A."/>
            <person name="Costa M.D."/>
            <person name="Nagy L.G."/>
            <person name="Floudas D."/>
            <person name="Copeland A."/>
            <person name="Barry K.W."/>
            <person name="Cichocki N."/>
            <person name="Veneault-Fourrey C."/>
            <person name="LaButti K."/>
            <person name="Lindquist E.A."/>
            <person name="Lipzen A."/>
            <person name="Lundell T."/>
            <person name="Morin E."/>
            <person name="Murat C."/>
            <person name="Sun H."/>
            <person name="Tunlid A."/>
            <person name="Henrissat B."/>
            <person name="Grigoriev I.V."/>
            <person name="Hibbett D.S."/>
            <person name="Martin F."/>
            <person name="Nordberg H.P."/>
            <person name="Cantor M.N."/>
            <person name="Hua S.X."/>
        </authorList>
    </citation>
    <scope>NUCLEOTIDE SEQUENCE [LARGE SCALE GENOMIC DNA]</scope>
    <source>
        <strain evidence="2 3">441</strain>
    </source>
</reference>
<feature type="compositionally biased region" description="Basic and acidic residues" evidence="1">
    <location>
        <begin position="1093"/>
        <end position="1106"/>
    </location>
</feature>
<feature type="region of interest" description="Disordered" evidence="1">
    <location>
        <begin position="1186"/>
        <end position="1232"/>
    </location>
</feature>